<dbReference type="HOGENOM" id="CLU_116761_0_0_4"/>
<dbReference type="Gene3D" id="3.40.50.150">
    <property type="entry name" value="Vaccinia Virus protein VP39"/>
    <property type="match status" value="1"/>
</dbReference>
<name>S6AP43_SULDS</name>
<dbReference type="InterPro" id="IPR029063">
    <property type="entry name" value="SAM-dependent_MTases_sf"/>
</dbReference>
<sequence length="177" mass="20091">MTATTEKPLRINLGCGNKRLEGYIGVDRFPCEAAGVLCDVTQPLPFRDNSVDEFYLDNLIEHIPDIPALMAEIVRTARNNAKITIITPHFTSLSSWKDPTHLHHLSYFSFDHFEKMSVRHYVGSGLKVVRRNLSFGGGLLGLIGRMIFSLSPEAFEKKYCFIFRASTLRFELQVVKL</sequence>
<evidence type="ECO:0000259" key="1">
    <source>
        <dbReference type="Pfam" id="PF08241"/>
    </source>
</evidence>
<dbReference type="eggNOG" id="COG4627">
    <property type="taxonomic scope" value="Bacteria"/>
</dbReference>
<dbReference type="AlphaFoldDB" id="S6AP43"/>
<dbReference type="KEGG" id="sdr:SCD_n02865"/>
<dbReference type="InterPro" id="IPR013216">
    <property type="entry name" value="Methyltransf_11"/>
</dbReference>
<accession>S6AP43</accession>
<dbReference type="Proteomes" id="UP000015559">
    <property type="component" value="Chromosome"/>
</dbReference>
<gene>
    <name evidence="2" type="ORF">SCD_n02865</name>
</gene>
<organism evidence="2 3">
    <name type="scientific">Sulfuricella denitrificans (strain DSM 22764 / NBRC 105220 / skB26)</name>
    <dbReference type="NCBI Taxonomy" id="1163617"/>
    <lineage>
        <taxon>Bacteria</taxon>
        <taxon>Pseudomonadati</taxon>
        <taxon>Pseudomonadota</taxon>
        <taxon>Betaproteobacteria</taxon>
        <taxon>Nitrosomonadales</taxon>
        <taxon>Sulfuricellaceae</taxon>
        <taxon>Sulfuricella</taxon>
    </lineage>
</organism>
<dbReference type="GO" id="GO:0008757">
    <property type="term" value="F:S-adenosylmethionine-dependent methyltransferase activity"/>
    <property type="evidence" value="ECO:0007669"/>
    <property type="project" value="InterPro"/>
</dbReference>
<proteinExistence type="predicted"/>
<dbReference type="EMBL" id="AP013066">
    <property type="protein sequence ID" value="BAN36664.1"/>
    <property type="molecule type" value="Genomic_DNA"/>
</dbReference>
<evidence type="ECO:0000313" key="2">
    <source>
        <dbReference type="EMBL" id="BAN36664.1"/>
    </source>
</evidence>
<dbReference type="Pfam" id="PF08241">
    <property type="entry name" value="Methyltransf_11"/>
    <property type="match status" value="1"/>
</dbReference>
<dbReference type="SUPFAM" id="SSF53335">
    <property type="entry name" value="S-adenosyl-L-methionine-dependent methyltransferases"/>
    <property type="match status" value="1"/>
</dbReference>
<reference evidence="2 3" key="1">
    <citation type="journal article" date="2012" name="Appl. Environ. Microbiol.">
        <title>Draft genome sequence of a psychrotolerant sulfur-oxidizing bacterium, Sulfuricella denitrificans skB26, and proteomic insights into cold adaptation.</title>
        <authorList>
            <person name="Watanabe T."/>
            <person name="Kojima H."/>
            <person name="Fukui M."/>
        </authorList>
    </citation>
    <scope>NUCLEOTIDE SEQUENCE [LARGE SCALE GENOMIC DNA]</scope>
    <source>
        <strain evidence="3">skB26</strain>
    </source>
</reference>
<dbReference type="OrthoDB" id="9801954at2"/>
<evidence type="ECO:0000313" key="3">
    <source>
        <dbReference type="Proteomes" id="UP000015559"/>
    </source>
</evidence>
<dbReference type="RefSeq" id="WP_009207375.1">
    <property type="nucleotide sequence ID" value="NC_022357.1"/>
</dbReference>
<protein>
    <recommendedName>
        <fullName evidence="1">Methyltransferase type 11 domain-containing protein</fullName>
    </recommendedName>
</protein>
<keyword evidence="3" id="KW-1185">Reference proteome</keyword>
<dbReference type="STRING" id="1163617.SCD_n02865"/>
<feature type="domain" description="Methyltransferase type 11" evidence="1">
    <location>
        <begin position="36"/>
        <end position="83"/>
    </location>
</feature>